<feature type="domain" description="DUF4179" evidence="2">
    <location>
        <begin position="44"/>
        <end position="128"/>
    </location>
</feature>
<gene>
    <name evidence="3" type="ORF">H8B09_12435</name>
</gene>
<reference evidence="3 4" key="1">
    <citation type="submission" date="2020-09" db="EMBL/GenBank/DDBJ databases">
        <title>Paenibacillus sp. strain PR3 16S rRNA gene Genome sequencing and assembly.</title>
        <authorList>
            <person name="Kim J."/>
        </authorList>
    </citation>
    <scope>NUCLEOTIDE SEQUENCE [LARGE SCALE GENOMIC DNA]</scope>
    <source>
        <strain evidence="3 4">PR3</strain>
    </source>
</reference>
<accession>A0ABR8MUJ0</accession>
<dbReference type="Pfam" id="PF13786">
    <property type="entry name" value="DUF4179"/>
    <property type="match status" value="1"/>
</dbReference>
<keyword evidence="1" id="KW-0472">Membrane</keyword>
<dbReference type="RefSeq" id="WP_191203877.1">
    <property type="nucleotide sequence ID" value="NZ_JACXZA010000003.1"/>
</dbReference>
<keyword evidence="1" id="KW-0812">Transmembrane</keyword>
<evidence type="ECO:0000256" key="1">
    <source>
        <dbReference type="SAM" id="Phobius"/>
    </source>
</evidence>
<protein>
    <submittedName>
        <fullName evidence="3">DUF4179 domain-containing protein</fullName>
    </submittedName>
</protein>
<evidence type="ECO:0000313" key="3">
    <source>
        <dbReference type="EMBL" id="MBD3919563.1"/>
    </source>
</evidence>
<comment type="caution">
    <text evidence="3">The sequence shown here is derived from an EMBL/GenBank/DDBJ whole genome shotgun (WGS) entry which is preliminary data.</text>
</comment>
<keyword evidence="4" id="KW-1185">Reference proteome</keyword>
<dbReference type="Gene3D" id="2.60.40.1630">
    <property type="entry name" value="bacillus anthracis domain"/>
    <property type="match status" value="1"/>
</dbReference>
<proteinExistence type="predicted"/>
<organism evidence="3 4">
    <name type="scientific">Paenibacillus terricola</name>
    <dbReference type="NCBI Taxonomy" id="2763503"/>
    <lineage>
        <taxon>Bacteria</taxon>
        <taxon>Bacillati</taxon>
        <taxon>Bacillota</taxon>
        <taxon>Bacilli</taxon>
        <taxon>Bacillales</taxon>
        <taxon>Paenibacillaceae</taxon>
        <taxon>Paenibacillus</taxon>
    </lineage>
</organism>
<name>A0ABR8MUJ0_9BACL</name>
<dbReference type="InterPro" id="IPR025436">
    <property type="entry name" value="DUF4179"/>
</dbReference>
<evidence type="ECO:0000259" key="2">
    <source>
        <dbReference type="Pfam" id="PF13786"/>
    </source>
</evidence>
<evidence type="ECO:0000313" key="4">
    <source>
        <dbReference type="Proteomes" id="UP000609346"/>
    </source>
</evidence>
<sequence length="436" mass="48761">MRTIEEKLQEHKQNMNIIQAPPELEDRLRNALQQVPTKKKSKPRAVAWVAAIAAAVVLLAGTYQYPAFAYYGGKLLSSMELSSLSFSDVVDHGYGQTVEKSKTLDDGTVITIEGVIADDNALLLYYTVDLPEGSVFNVDESIRFGIDKLHSFQGNSNVREGYGNYSDDRTRFMGVYKFGPVSPFSRTLTVTFDEWKGKERLLYPISFKYDANKAMNSIIKEKLTASVPVDQGTVHYDAITASPTSTIIKGHYELDNGEFPRFMGKTKLYVNGTEVGARGGRSSNTGDKPGFELEYDIIPTDKVESMQIVLENFSGYQKVEEPISLASPSDRSILIGNEKLWIRSVTRTGTGYDIVIARKQFTFLDTDTLAVEAGGITVPVSNITQSRPWDLKNGNIMWEQTYSFNTDVKPEKLMVDGFDYIKTYNKTITVPIKKNE</sequence>
<dbReference type="EMBL" id="JACXZA010000003">
    <property type="protein sequence ID" value="MBD3919563.1"/>
    <property type="molecule type" value="Genomic_DNA"/>
</dbReference>
<feature type="transmembrane region" description="Helical" evidence="1">
    <location>
        <begin position="45"/>
        <end position="65"/>
    </location>
</feature>
<keyword evidence="1" id="KW-1133">Transmembrane helix</keyword>
<dbReference type="Proteomes" id="UP000609346">
    <property type="component" value="Unassembled WGS sequence"/>
</dbReference>